<dbReference type="EMBL" id="CP050486">
    <property type="protein sequence ID" value="QOG29265.1"/>
    <property type="molecule type" value="Genomic_DNA"/>
</dbReference>
<organism evidence="1 2">
    <name type="scientific">Enterococcus gallinarum</name>
    <dbReference type="NCBI Taxonomy" id="1353"/>
    <lineage>
        <taxon>Bacteria</taxon>
        <taxon>Bacillati</taxon>
        <taxon>Bacillota</taxon>
        <taxon>Bacilli</taxon>
        <taxon>Lactobacillales</taxon>
        <taxon>Enterococcaceae</taxon>
        <taxon>Enterococcus</taxon>
    </lineage>
</organism>
<evidence type="ECO:0000313" key="2">
    <source>
        <dbReference type="Proteomes" id="UP000516696"/>
    </source>
</evidence>
<dbReference type="RefSeq" id="WP_192189600.1">
    <property type="nucleotide sequence ID" value="NZ_CP050486.1"/>
</dbReference>
<sequence length="193" mass="22677">MKKIVSFLAILAICLMYLNLSKNKEYYLLNNKLDTAVALDNSFIGDLKISNDLKNNLKNLEFKTVDNLAIDYKASGMYDNNTIYLDSDFKYLDINLEYVVIHEYSHFLVESKELDLERFYSLVIDKSEEYSDLIDYQNEVLTDYITYLILDKNISKYILIYNFSYLDINQFEILKESRDLNDYLSKKGGFIGV</sequence>
<geneLocation type="plasmid" evidence="1 2">
    <name>pEGM181-2</name>
</geneLocation>
<reference evidence="1 2" key="1">
    <citation type="submission" date="2020-03" db="EMBL/GenBank/DDBJ databases">
        <title>Characterization of ganglioside-mimicking enterococci.</title>
        <authorList>
            <person name="Patry R.T."/>
            <person name="Nothaft H."/>
            <person name="Bridger R."/>
            <person name="Shajahan A."/>
            <person name="Huynh S."/>
            <person name="Sanchez S."/>
            <person name="Azadi P."/>
            <person name="Cooper K."/>
            <person name="Miller W.G."/>
            <person name="Parker C.T."/>
            <person name="Wells L."/>
            <person name="Szymanski C.M."/>
        </authorList>
    </citation>
    <scope>NUCLEOTIDE SEQUENCE [LARGE SCALE GENOMIC DNA]</scope>
    <source>
        <strain evidence="1 2">EGM181</strain>
        <plasmid evidence="1 2">pEGM181-2</plasmid>
    </source>
</reference>
<keyword evidence="1" id="KW-0614">Plasmid</keyword>
<dbReference type="Proteomes" id="UP000516696">
    <property type="component" value="Plasmid pEGM181-2"/>
</dbReference>
<evidence type="ECO:0000313" key="1">
    <source>
        <dbReference type="EMBL" id="QOG29265.1"/>
    </source>
</evidence>
<name>A0AAE7MTB5_ENTGA</name>
<protein>
    <submittedName>
        <fullName evidence="1">Uncharacterized protein</fullName>
    </submittedName>
</protein>
<proteinExistence type="predicted"/>
<gene>
    <name evidence="1" type="ORF">EGM181_18300</name>
</gene>
<accession>A0AAE7MTB5</accession>
<dbReference type="AlphaFoldDB" id="A0AAE7MTB5"/>